<feature type="transmembrane region" description="Helical" evidence="9">
    <location>
        <begin position="258"/>
        <end position="279"/>
    </location>
</feature>
<dbReference type="Gene3D" id="3.30.70.100">
    <property type="match status" value="1"/>
</dbReference>
<organism evidence="12 13">
    <name type="scientific">Xaviernesmea rhizosphaerae</name>
    <dbReference type="NCBI Taxonomy" id="1672749"/>
    <lineage>
        <taxon>Bacteria</taxon>
        <taxon>Pseudomonadati</taxon>
        <taxon>Pseudomonadota</taxon>
        <taxon>Alphaproteobacteria</taxon>
        <taxon>Hyphomicrobiales</taxon>
        <taxon>Rhizobiaceae</taxon>
        <taxon>Rhizobium/Agrobacterium group</taxon>
        <taxon>Xaviernesmea</taxon>
    </lineage>
</organism>
<evidence type="ECO:0000256" key="7">
    <source>
        <dbReference type="SAM" id="Coils"/>
    </source>
</evidence>
<comment type="similarity">
    <text evidence="2">Belongs to the MscS (TC 1.A.23) family.</text>
</comment>
<feature type="region of interest" description="Disordered" evidence="8">
    <location>
        <begin position="1"/>
        <end position="50"/>
    </location>
</feature>
<keyword evidence="3" id="KW-1003">Cell membrane</keyword>
<dbReference type="GO" id="GO:0005886">
    <property type="term" value="C:plasma membrane"/>
    <property type="evidence" value="ECO:0007669"/>
    <property type="project" value="UniProtKB-SubCell"/>
</dbReference>
<evidence type="ECO:0000259" key="11">
    <source>
        <dbReference type="Pfam" id="PF21082"/>
    </source>
</evidence>
<feature type="domain" description="Mechanosensitive ion channel MscS" evidence="10">
    <location>
        <begin position="629"/>
        <end position="696"/>
    </location>
</feature>
<protein>
    <submittedName>
        <fullName evidence="12">Mechanosensitive ion channel protein</fullName>
    </submittedName>
</protein>
<dbReference type="InterPro" id="IPR049278">
    <property type="entry name" value="MS_channel_C"/>
</dbReference>
<keyword evidence="6 9" id="KW-0472">Membrane</keyword>
<dbReference type="Gene3D" id="1.10.287.1260">
    <property type="match status" value="1"/>
</dbReference>
<feature type="transmembrane region" description="Helical" evidence="9">
    <location>
        <begin position="412"/>
        <end position="433"/>
    </location>
</feature>
<keyword evidence="5 9" id="KW-1133">Transmembrane helix</keyword>
<comment type="caution">
    <text evidence="12">The sequence shown here is derived from an EMBL/GenBank/DDBJ whole genome shotgun (WGS) entry which is preliminary data.</text>
</comment>
<evidence type="ECO:0000256" key="1">
    <source>
        <dbReference type="ARBA" id="ARBA00004651"/>
    </source>
</evidence>
<dbReference type="Pfam" id="PF00924">
    <property type="entry name" value="MS_channel_2nd"/>
    <property type="match status" value="1"/>
</dbReference>
<dbReference type="InterPro" id="IPR011066">
    <property type="entry name" value="MscS_channel_C_sf"/>
</dbReference>
<reference evidence="12 13" key="1">
    <citation type="submission" date="2016-09" db="EMBL/GenBank/DDBJ databases">
        <title>Rhizobium sp. nov., a novel species isolated from the rice rhizosphere.</title>
        <authorList>
            <person name="Zhao J."/>
            <person name="Zhang X."/>
        </authorList>
    </citation>
    <scope>NUCLEOTIDE SEQUENCE [LARGE SCALE GENOMIC DNA]</scope>
    <source>
        <strain evidence="12 13">MH17</strain>
    </source>
</reference>
<dbReference type="AlphaFoldDB" id="A0A1Q9ANN0"/>
<feature type="transmembrane region" description="Helical" evidence="9">
    <location>
        <begin position="536"/>
        <end position="559"/>
    </location>
</feature>
<gene>
    <name evidence="12" type="ORF">BJF92_10840</name>
</gene>
<evidence type="ECO:0000256" key="8">
    <source>
        <dbReference type="SAM" id="MobiDB-lite"/>
    </source>
</evidence>
<dbReference type="GO" id="GO:0008381">
    <property type="term" value="F:mechanosensitive monoatomic ion channel activity"/>
    <property type="evidence" value="ECO:0007669"/>
    <property type="project" value="UniProtKB-ARBA"/>
</dbReference>
<keyword evidence="7" id="KW-0175">Coiled coil</keyword>
<evidence type="ECO:0000256" key="3">
    <source>
        <dbReference type="ARBA" id="ARBA00022475"/>
    </source>
</evidence>
<dbReference type="InterPro" id="IPR006685">
    <property type="entry name" value="MscS_channel_2nd"/>
</dbReference>
<accession>A0A1Q9ANN0</accession>
<feature type="transmembrane region" description="Helical" evidence="9">
    <location>
        <begin position="291"/>
        <end position="316"/>
    </location>
</feature>
<feature type="compositionally biased region" description="Low complexity" evidence="8">
    <location>
        <begin position="1"/>
        <end position="38"/>
    </location>
</feature>
<feature type="transmembrane region" description="Helical" evidence="9">
    <location>
        <begin position="214"/>
        <end position="237"/>
    </location>
</feature>
<evidence type="ECO:0000256" key="4">
    <source>
        <dbReference type="ARBA" id="ARBA00022692"/>
    </source>
</evidence>
<dbReference type="EMBL" id="MKIO01000021">
    <property type="protein sequence ID" value="OLP56915.1"/>
    <property type="molecule type" value="Genomic_DNA"/>
</dbReference>
<dbReference type="SUPFAM" id="SSF50182">
    <property type="entry name" value="Sm-like ribonucleoproteins"/>
    <property type="match status" value="1"/>
</dbReference>
<feature type="transmembrane region" description="Helical" evidence="9">
    <location>
        <begin position="439"/>
        <end position="457"/>
    </location>
</feature>
<dbReference type="PANTHER" id="PTHR30347:SF1">
    <property type="entry name" value="MECHANOSENSITIVE CHANNEL MSCK"/>
    <property type="match status" value="1"/>
</dbReference>
<dbReference type="PROSITE" id="PS01246">
    <property type="entry name" value="UPF0003"/>
    <property type="match status" value="1"/>
</dbReference>
<dbReference type="InterPro" id="IPR010920">
    <property type="entry name" value="LSM_dom_sf"/>
</dbReference>
<feature type="transmembrane region" description="Helical" evidence="9">
    <location>
        <begin position="336"/>
        <end position="360"/>
    </location>
</feature>
<dbReference type="SUPFAM" id="SSF82689">
    <property type="entry name" value="Mechanosensitive channel protein MscS (YggB), C-terminal domain"/>
    <property type="match status" value="1"/>
</dbReference>
<feature type="domain" description="Mechanosensitive ion channel MscS C-terminal" evidence="11">
    <location>
        <begin position="704"/>
        <end position="786"/>
    </location>
</feature>
<dbReference type="InterPro" id="IPR006686">
    <property type="entry name" value="MscS_channel_CS"/>
</dbReference>
<evidence type="ECO:0000313" key="13">
    <source>
        <dbReference type="Proteomes" id="UP000186143"/>
    </source>
</evidence>
<dbReference type="InterPro" id="IPR023408">
    <property type="entry name" value="MscS_beta-dom_sf"/>
</dbReference>
<evidence type="ECO:0000256" key="9">
    <source>
        <dbReference type="SAM" id="Phobius"/>
    </source>
</evidence>
<feature type="transmembrane region" description="Helical" evidence="9">
    <location>
        <begin position="186"/>
        <end position="208"/>
    </location>
</feature>
<evidence type="ECO:0000256" key="6">
    <source>
        <dbReference type="ARBA" id="ARBA00023136"/>
    </source>
</evidence>
<keyword evidence="4 9" id="KW-0812">Transmembrane</keyword>
<dbReference type="PANTHER" id="PTHR30347">
    <property type="entry name" value="POTASSIUM CHANNEL RELATED"/>
    <property type="match status" value="1"/>
</dbReference>
<name>A0A1Q9ANN0_9HYPH</name>
<dbReference type="Proteomes" id="UP000186143">
    <property type="component" value="Unassembled WGS sequence"/>
</dbReference>
<dbReference type="STRING" id="1672749.BJF92_10840"/>
<dbReference type="InterPro" id="IPR011014">
    <property type="entry name" value="MscS_channel_TM-2"/>
</dbReference>
<feature type="transmembrane region" description="Helical" evidence="9">
    <location>
        <begin position="613"/>
        <end position="642"/>
    </location>
</feature>
<evidence type="ECO:0000256" key="5">
    <source>
        <dbReference type="ARBA" id="ARBA00022989"/>
    </source>
</evidence>
<proteinExistence type="inferred from homology"/>
<feature type="transmembrane region" description="Helical" evidence="9">
    <location>
        <begin position="372"/>
        <end position="392"/>
    </location>
</feature>
<evidence type="ECO:0000259" key="10">
    <source>
        <dbReference type="Pfam" id="PF00924"/>
    </source>
</evidence>
<dbReference type="Gene3D" id="2.30.30.60">
    <property type="match status" value="1"/>
</dbReference>
<sequence length="841" mass="89971">MPAAGNAPASPAADAAPANAPAQQAAPPDAAAKPQAQGSDATPASRASVALEASRAALAKLAEQAERARDDDNRLAELKASVDDVAGQIGDISAGLKPRLDQIKARLAELGDPPAGGASEPPVVSDERKRLIAERSEINAVSSAADDLASRASQLSGQITETRRTLFSSTLLRYTEINLDMLRDGISAIAGEGVSFYNAISAWLIFVFTYKRIALLSAIVLSMISALVLLTLTRRLFSPLIGRGRREVEPSYITKLSIAFWSTMVPTVASLTFASSSYFFLQIFKVLRPDIAPVVSATLFGGAALVFLWMISHAVLAPGHGAFRLVRVSDRGANRLVTLIVIMAVVNLLDYLLGAISVALRSPIVLTVTKSFVASIIIGLILLWMAMIRPMLPPDAERHGATDVEGRPWPKFIRFLLVAAGAGLILCAVGGYVGLARFIAGQIIITGAILVTMYIGILTGKAIAKQDGLAKTVFGRYLQRRFKFEQVALDQTGLVVGLSIYGLVFFIFIPLILLLWGFKIADLEAGLYQILTNIQIGSISISLVGIFGGVLLFIVGFLFTRWFQRWLDSSVLARSRVDMGVRNSVKTGIGYLGMGLAGLIGISAAGLNLSSLALVAGALSLGVGFGLQNIVSNFVSGLILLVERPFKVGDWVISGTTEGFVKRISVRATEIETFQRQTIMVPNSLFINASVGNWTHRNKLGRVDVPISVHGSNDPRHVIAVMREAVAEVPNILRNPEPLIYFKDFSPDKLDFEVRVYLPDILNGLSVRTEVRIAVLEAFRKADVAIGGPAAPEVPVKISPETALLIASLVERGRAGEDTGGVDLSAAKAENDAPPTVRDWP</sequence>
<dbReference type="InterPro" id="IPR052702">
    <property type="entry name" value="MscS-like_channel"/>
</dbReference>
<dbReference type="SUPFAM" id="SSF82861">
    <property type="entry name" value="Mechanosensitive channel protein MscS (YggB), transmembrane region"/>
    <property type="match status" value="1"/>
</dbReference>
<evidence type="ECO:0000256" key="2">
    <source>
        <dbReference type="ARBA" id="ARBA00008017"/>
    </source>
</evidence>
<feature type="transmembrane region" description="Helical" evidence="9">
    <location>
        <begin position="589"/>
        <end position="607"/>
    </location>
</feature>
<feature type="transmembrane region" description="Helical" evidence="9">
    <location>
        <begin position="493"/>
        <end position="516"/>
    </location>
</feature>
<dbReference type="Pfam" id="PF21082">
    <property type="entry name" value="MS_channel_3rd"/>
    <property type="match status" value="1"/>
</dbReference>
<feature type="coiled-coil region" evidence="7">
    <location>
        <begin position="51"/>
        <end position="78"/>
    </location>
</feature>
<comment type="subcellular location">
    <subcellularLocation>
        <location evidence="1">Cell membrane</location>
        <topology evidence="1">Multi-pass membrane protein</topology>
    </subcellularLocation>
</comment>
<evidence type="ECO:0000313" key="12">
    <source>
        <dbReference type="EMBL" id="OLP56915.1"/>
    </source>
</evidence>
<feature type="region of interest" description="Disordered" evidence="8">
    <location>
        <begin position="820"/>
        <end position="841"/>
    </location>
</feature>